<accession>A0A9P3PGR4</accession>
<feature type="transmembrane region" description="Helical" evidence="1">
    <location>
        <begin position="54"/>
        <end position="76"/>
    </location>
</feature>
<evidence type="ECO:0000313" key="2">
    <source>
        <dbReference type="EMBL" id="GLB35638.1"/>
    </source>
</evidence>
<name>A0A9P3PGR4_LYOSH</name>
<sequence>MSILRLVAVTTRTFASYSDGFFALLIAAYERIFEARLQFDSSLAGLITRIVENPWLFMITVFLASILASIGMGQNAKTPNEHSKGDNIIAASAAITCFVMTLLAYRKSHR</sequence>
<keyword evidence="3" id="KW-1185">Reference proteome</keyword>
<evidence type="ECO:0000256" key="1">
    <source>
        <dbReference type="SAM" id="Phobius"/>
    </source>
</evidence>
<gene>
    <name evidence="2" type="ORF">LshimejAT787_0212030</name>
</gene>
<dbReference type="Proteomes" id="UP001063166">
    <property type="component" value="Unassembled WGS sequence"/>
</dbReference>
<dbReference type="EMBL" id="BRPK01000002">
    <property type="protein sequence ID" value="GLB35638.1"/>
    <property type="molecule type" value="Genomic_DNA"/>
</dbReference>
<evidence type="ECO:0000313" key="3">
    <source>
        <dbReference type="Proteomes" id="UP001063166"/>
    </source>
</evidence>
<feature type="transmembrane region" description="Helical" evidence="1">
    <location>
        <begin position="88"/>
        <end position="105"/>
    </location>
</feature>
<proteinExistence type="predicted"/>
<keyword evidence="1" id="KW-1133">Transmembrane helix</keyword>
<reference evidence="2" key="1">
    <citation type="submission" date="2022-07" db="EMBL/GenBank/DDBJ databases">
        <title>The genome of Lyophyllum shimeji provides insight into the initial evolution of ectomycorrhizal fungal genome.</title>
        <authorList>
            <person name="Kobayashi Y."/>
            <person name="Shibata T."/>
            <person name="Hirakawa H."/>
            <person name="Shigenobu S."/>
            <person name="Nishiyama T."/>
            <person name="Yamada A."/>
            <person name="Hasebe M."/>
            <person name="Kawaguchi M."/>
        </authorList>
    </citation>
    <scope>NUCLEOTIDE SEQUENCE</scope>
    <source>
        <strain evidence="2">AT787</strain>
    </source>
</reference>
<comment type="caution">
    <text evidence="2">The sequence shown here is derived from an EMBL/GenBank/DDBJ whole genome shotgun (WGS) entry which is preliminary data.</text>
</comment>
<dbReference type="AlphaFoldDB" id="A0A9P3PGR4"/>
<organism evidence="2 3">
    <name type="scientific">Lyophyllum shimeji</name>
    <name type="common">Hon-shimeji</name>
    <name type="synonym">Tricholoma shimeji</name>
    <dbReference type="NCBI Taxonomy" id="47721"/>
    <lineage>
        <taxon>Eukaryota</taxon>
        <taxon>Fungi</taxon>
        <taxon>Dikarya</taxon>
        <taxon>Basidiomycota</taxon>
        <taxon>Agaricomycotina</taxon>
        <taxon>Agaricomycetes</taxon>
        <taxon>Agaricomycetidae</taxon>
        <taxon>Agaricales</taxon>
        <taxon>Tricholomatineae</taxon>
        <taxon>Lyophyllaceae</taxon>
        <taxon>Lyophyllum</taxon>
    </lineage>
</organism>
<keyword evidence="1" id="KW-0812">Transmembrane</keyword>
<protein>
    <submittedName>
        <fullName evidence="2">Uncharacterized protein</fullName>
    </submittedName>
</protein>
<keyword evidence="1" id="KW-0472">Membrane</keyword>